<dbReference type="CDD" id="cd04688">
    <property type="entry name" value="NUDIX_Hydrolase"/>
    <property type="match status" value="1"/>
</dbReference>
<dbReference type="InterPro" id="IPR000086">
    <property type="entry name" value="NUDIX_hydrolase_dom"/>
</dbReference>
<evidence type="ECO:0000256" key="2">
    <source>
        <dbReference type="ARBA" id="ARBA00022801"/>
    </source>
</evidence>
<comment type="caution">
    <text evidence="4">The sequence shown here is derived from an EMBL/GenBank/DDBJ whole genome shotgun (WGS) entry which is preliminary data.</text>
</comment>
<dbReference type="RefSeq" id="WP_236401746.1">
    <property type="nucleotide sequence ID" value="NZ_JAKJHZ010000006.1"/>
</dbReference>
<comment type="cofactor">
    <cofactor evidence="1">
        <name>Mg(2+)</name>
        <dbReference type="ChEBI" id="CHEBI:18420"/>
    </cofactor>
</comment>
<feature type="domain" description="Nudix hydrolase" evidence="3">
    <location>
        <begin position="6"/>
        <end position="147"/>
    </location>
</feature>
<evidence type="ECO:0000256" key="1">
    <source>
        <dbReference type="ARBA" id="ARBA00001946"/>
    </source>
</evidence>
<dbReference type="InterPro" id="IPR015797">
    <property type="entry name" value="NUDIX_hydrolase-like_dom_sf"/>
</dbReference>
<gene>
    <name evidence="4" type="ORF">L2K70_10290</name>
</gene>
<dbReference type="InterPro" id="IPR020084">
    <property type="entry name" value="NUDIX_hydrolase_CS"/>
</dbReference>
<dbReference type="Gene3D" id="3.90.79.10">
    <property type="entry name" value="Nucleoside Triphosphate Pyrophosphohydrolase"/>
    <property type="match status" value="1"/>
</dbReference>
<evidence type="ECO:0000313" key="5">
    <source>
        <dbReference type="Proteomes" id="UP001201161"/>
    </source>
</evidence>
<dbReference type="EMBL" id="JAKJHZ010000006">
    <property type="protein sequence ID" value="MCF6377994.1"/>
    <property type="molecule type" value="Genomic_DNA"/>
</dbReference>
<accession>A0ABS9HBW3</accession>
<keyword evidence="2" id="KW-0378">Hydrolase</keyword>
<dbReference type="SUPFAM" id="SSF55811">
    <property type="entry name" value="Nudix"/>
    <property type="match status" value="1"/>
</dbReference>
<evidence type="ECO:0000313" key="4">
    <source>
        <dbReference type="EMBL" id="MCF6377994.1"/>
    </source>
</evidence>
<reference evidence="4 5" key="1">
    <citation type="submission" date="2022-01" db="EMBL/GenBank/DDBJ databases">
        <title>Nocardioides sp. nov., an actinomycete isolated from mining soil.</title>
        <authorList>
            <person name="Liu L."/>
        </authorList>
    </citation>
    <scope>NUCLEOTIDE SEQUENCE [LARGE SCALE GENOMIC DNA]</scope>
    <source>
        <strain evidence="4 5">KLBMP 9356</strain>
    </source>
</reference>
<evidence type="ECO:0000259" key="3">
    <source>
        <dbReference type="PROSITE" id="PS51462"/>
    </source>
</evidence>
<sequence length="162" mass="17756">MTPVDRSHIRVKAMLIAPNDDFTAHAVSLNPPTAENASGYHRLIGGGVELGETHRDAIVREVDEELGANIRDLAFLTVVESIFRIDGTLGHEIVFLYAGRLDPSPAITDASLIEIDGSVVPVVWRPIDDENEPLPLYPSATVDWVRSLSSQRHPRGQAVEDE</sequence>
<dbReference type="PROSITE" id="PS51462">
    <property type="entry name" value="NUDIX"/>
    <property type="match status" value="1"/>
</dbReference>
<dbReference type="PANTHER" id="PTHR43046:SF14">
    <property type="entry name" value="MUTT_NUDIX FAMILY PROTEIN"/>
    <property type="match status" value="1"/>
</dbReference>
<proteinExistence type="predicted"/>
<keyword evidence="5" id="KW-1185">Reference proteome</keyword>
<organism evidence="4 5">
    <name type="scientific">Nocardioides potassii</name>
    <dbReference type="NCBI Taxonomy" id="2911371"/>
    <lineage>
        <taxon>Bacteria</taxon>
        <taxon>Bacillati</taxon>
        <taxon>Actinomycetota</taxon>
        <taxon>Actinomycetes</taxon>
        <taxon>Propionibacteriales</taxon>
        <taxon>Nocardioidaceae</taxon>
        <taxon>Nocardioides</taxon>
    </lineage>
</organism>
<dbReference type="Pfam" id="PF00293">
    <property type="entry name" value="NUDIX"/>
    <property type="match status" value="1"/>
</dbReference>
<dbReference type="Proteomes" id="UP001201161">
    <property type="component" value="Unassembled WGS sequence"/>
</dbReference>
<protein>
    <submittedName>
        <fullName evidence="4">NUDIX domain-containing protein</fullName>
    </submittedName>
</protein>
<dbReference type="PANTHER" id="PTHR43046">
    <property type="entry name" value="GDP-MANNOSE MANNOSYL HYDROLASE"/>
    <property type="match status" value="1"/>
</dbReference>
<name>A0ABS9HBW3_9ACTN</name>
<dbReference type="PROSITE" id="PS00893">
    <property type="entry name" value="NUDIX_BOX"/>
    <property type="match status" value="1"/>
</dbReference>